<accession>A0A6G1GS48</accession>
<dbReference type="EMBL" id="ML977172">
    <property type="protein sequence ID" value="KAF1983755.1"/>
    <property type="molecule type" value="Genomic_DNA"/>
</dbReference>
<sequence length="98" mass="11190">MVRLALVALRSYIRHRGCHNSSDNSNQFNKGELCYSGKYLSPRSLREYFESRSSPRLLINSENFAGGVDILPSLVCWQLCTTLYVALFPTRKESSLKK</sequence>
<dbReference type="Proteomes" id="UP000800041">
    <property type="component" value="Unassembled WGS sequence"/>
</dbReference>
<keyword evidence="2" id="KW-1185">Reference proteome</keyword>
<organism evidence="1 2">
    <name type="scientific">Aulographum hederae CBS 113979</name>
    <dbReference type="NCBI Taxonomy" id="1176131"/>
    <lineage>
        <taxon>Eukaryota</taxon>
        <taxon>Fungi</taxon>
        <taxon>Dikarya</taxon>
        <taxon>Ascomycota</taxon>
        <taxon>Pezizomycotina</taxon>
        <taxon>Dothideomycetes</taxon>
        <taxon>Pleosporomycetidae</taxon>
        <taxon>Aulographales</taxon>
        <taxon>Aulographaceae</taxon>
    </lineage>
</organism>
<evidence type="ECO:0000313" key="2">
    <source>
        <dbReference type="Proteomes" id="UP000800041"/>
    </source>
</evidence>
<proteinExistence type="predicted"/>
<protein>
    <submittedName>
        <fullName evidence="1">Uncharacterized protein</fullName>
    </submittedName>
</protein>
<dbReference type="AlphaFoldDB" id="A0A6G1GS48"/>
<gene>
    <name evidence="1" type="ORF">K402DRAFT_396238</name>
</gene>
<reference evidence="1" key="1">
    <citation type="journal article" date="2020" name="Stud. Mycol.">
        <title>101 Dothideomycetes genomes: a test case for predicting lifestyles and emergence of pathogens.</title>
        <authorList>
            <person name="Haridas S."/>
            <person name="Albert R."/>
            <person name="Binder M."/>
            <person name="Bloem J."/>
            <person name="Labutti K."/>
            <person name="Salamov A."/>
            <person name="Andreopoulos B."/>
            <person name="Baker S."/>
            <person name="Barry K."/>
            <person name="Bills G."/>
            <person name="Bluhm B."/>
            <person name="Cannon C."/>
            <person name="Castanera R."/>
            <person name="Culley D."/>
            <person name="Daum C."/>
            <person name="Ezra D."/>
            <person name="Gonzalez J."/>
            <person name="Henrissat B."/>
            <person name="Kuo A."/>
            <person name="Liang C."/>
            <person name="Lipzen A."/>
            <person name="Lutzoni F."/>
            <person name="Magnuson J."/>
            <person name="Mondo S."/>
            <person name="Nolan M."/>
            <person name="Ohm R."/>
            <person name="Pangilinan J."/>
            <person name="Park H.-J."/>
            <person name="Ramirez L."/>
            <person name="Alfaro M."/>
            <person name="Sun H."/>
            <person name="Tritt A."/>
            <person name="Yoshinaga Y."/>
            <person name="Zwiers L.-H."/>
            <person name="Turgeon B."/>
            <person name="Goodwin S."/>
            <person name="Spatafora J."/>
            <person name="Crous P."/>
            <person name="Grigoriev I."/>
        </authorList>
    </citation>
    <scope>NUCLEOTIDE SEQUENCE</scope>
    <source>
        <strain evidence="1">CBS 113979</strain>
    </source>
</reference>
<evidence type="ECO:0000313" key="1">
    <source>
        <dbReference type="EMBL" id="KAF1983755.1"/>
    </source>
</evidence>
<name>A0A6G1GS48_9PEZI</name>